<dbReference type="GO" id="GO:0008270">
    <property type="term" value="F:zinc ion binding"/>
    <property type="evidence" value="ECO:0007669"/>
    <property type="project" value="UniProtKB-UniRule"/>
</dbReference>
<dbReference type="PANTHER" id="PTHR31669">
    <property type="entry name" value="PROTEIN FAR1-RELATED SEQUENCE 10-RELATED"/>
    <property type="match status" value="1"/>
</dbReference>
<accession>A0AAN7FVF0</accession>
<dbReference type="PANTHER" id="PTHR31669:SF299">
    <property type="entry name" value="PROTEIN FAR1-RELATED SEQUENCE"/>
    <property type="match status" value="1"/>
</dbReference>
<dbReference type="Proteomes" id="UP001324115">
    <property type="component" value="Unassembled WGS sequence"/>
</dbReference>
<dbReference type="InterPro" id="IPR031052">
    <property type="entry name" value="FHY3/FAR1"/>
</dbReference>
<dbReference type="AlphaFoldDB" id="A0AAN7FVF0"/>
<dbReference type="InterPro" id="IPR004330">
    <property type="entry name" value="FAR1_DNA_bnd_dom"/>
</dbReference>
<organism evidence="4 5">
    <name type="scientific">Quercus rubra</name>
    <name type="common">Northern red oak</name>
    <name type="synonym">Quercus borealis</name>
    <dbReference type="NCBI Taxonomy" id="3512"/>
    <lineage>
        <taxon>Eukaryota</taxon>
        <taxon>Viridiplantae</taxon>
        <taxon>Streptophyta</taxon>
        <taxon>Embryophyta</taxon>
        <taxon>Tracheophyta</taxon>
        <taxon>Spermatophyta</taxon>
        <taxon>Magnoliopsida</taxon>
        <taxon>eudicotyledons</taxon>
        <taxon>Gunneridae</taxon>
        <taxon>Pentapetalae</taxon>
        <taxon>rosids</taxon>
        <taxon>fabids</taxon>
        <taxon>Fagales</taxon>
        <taxon>Fagaceae</taxon>
        <taxon>Quercus</taxon>
    </lineage>
</organism>
<dbReference type="GO" id="GO:0006355">
    <property type="term" value="P:regulation of DNA-templated transcription"/>
    <property type="evidence" value="ECO:0007669"/>
    <property type="project" value="UniProtKB-UniRule"/>
</dbReference>
<evidence type="ECO:0000259" key="2">
    <source>
        <dbReference type="Pfam" id="PF03101"/>
    </source>
</evidence>
<keyword evidence="5" id="KW-1185">Reference proteome</keyword>
<feature type="domain" description="MULE transposase" evidence="3">
    <location>
        <begin position="203"/>
        <end position="253"/>
    </location>
</feature>
<sequence>MSDSNYHTKTDSQSLETEQDAYDFYNSYVSVVGFSIRRSKGHKGDKDGSCKWLDRVFCCSCKRIQGNDKRDDNVKCHRPETRCGCLAEMKISCRYKLIHVLASHRKRIFLRSQRSINPAQAVEAELADSFGIAPRASIGLMARRDYNNNLCTKRTYEMKSRDTRGLLEYLQRMQSEDLNFSYAILVDLDDLITNIFWADEKKEGRPFALFVGVNHHKQIIIFGAALLYDKTSETFMWLFDSFQKTMFGKKSQTMKVQNVAKQCLAMYQNATKQLKEVFGRYSTLAADFSSCVYDIDYEDDFLDAWDNMLDKYDLKNNSWLQRQFELREKWALVYGRKTFCADIQIKRYITYNHDLLCFFLHFQRADFKATQCKPSLEYPVEILKHAVSVYTPAVFKLFNCELWLTWDCELHKDGEVGFVVKYISPRKSRQHIV</sequence>
<protein>
    <recommendedName>
        <fullName evidence="1">Protein FAR1-RELATED SEQUENCE</fullName>
    </recommendedName>
</protein>
<proteinExistence type="inferred from homology"/>
<evidence type="ECO:0000256" key="1">
    <source>
        <dbReference type="RuleBase" id="RU367018"/>
    </source>
</evidence>
<evidence type="ECO:0000259" key="3">
    <source>
        <dbReference type="Pfam" id="PF10551"/>
    </source>
</evidence>
<comment type="caution">
    <text evidence="4">The sequence shown here is derived from an EMBL/GenBank/DDBJ whole genome shotgun (WGS) entry which is preliminary data.</text>
</comment>
<keyword evidence="1" id="KW-0862">Zinc</keyword>
<feature type="domain" description="FAR1" evidence="2">
    <location>
        <begin position="23"/>
        <end position="94"/>
    </location>
</feature>
<evidence type="ECO:0000313" key="5">
    <source>
        <dbReference type="Proteomes" id="UP001324115"/>
    </source>
</evidence>
<keyword evidence="1" id="KW-0539">Nucleus</keyword>
<evidence type="ECO:0000313" key="4">
    <source>
        <dbReference type="EMBL" id="KAK4597711.1"/>
    </source>
</evidence>
<keyword evidence="1" id="KW-0863">Zinc-finger</keyword>
<dbReference type="Pfam" id="PF03101">
    <property type="entry name" value="FAR1"/>
    <property type="match status" value="1"/>
</dbReference>
<comment type="function">
    <text evidence="1">Putative transcription activator involved in regulating light control of development.</text>
</comment>
<name>A0AAN7FVF0_QUERU</name>
<reference evidence="4 5" key="1">
    <citation type="journal article" date="2023" name="G3 (Bethesda)">
        <title>A haplotype-resolved chromosome-scale genome for Quercus rubra L. provides insights into the genetics of adaptive traits for red oak species.</title>
        <authorList>
            <person name="Kapoor B."/>
            <person name="Jenkins J."/>
            <person name="Schmutz J."/>
            <person name="Zhebentyayeva T."/>
            <person name="Kuelheim C."/>
            <person name="Coggeshall M."/>
            <person name="Heim C."/>
            <person name="Lasky J.R."/>
            <person name="Leites L."/>
            <person name="Islam-Faridi N."/>
            <person name="Romero-Severson J."/>
            <person name="DeLeo V.L."/>
            <person name="Lucas S.M."/>
            <person name="Lazic D."/>
            <person name="Gailing O."/>
            <person name="Carlson J."/>
            <person name="Staton M."/>
        </authorList>
    </citation>
    <scope>NUCLEOTIDE SEQUENCE [LARGE SCALE GENOMIC DNA]</scope>
    <source>
        <strain evidence="4">Pseudo-F2</strain>
    </source>
</reference>
<comment type="subcellular location">
    <subcellularLocation>
        <location evidence="1">Nucleus</location>
    </subcellularLocation>
</comment>
<gene>
    <name evidence="4" type="ORF">RGQ29_015290</name>
</gene>
<dbReference type="GO" id="GO:0005634">
    <property type="term" value="C:nucleus"/>
    <property type="evidence" value="ECO:0007669"/>
    <property type="project" value="UniProtKB-SubCell"/>
</dbReference>
<dbReference type="InterPro" id="IPR018289">
    <property type="entry name" value="MULE_transposase_dom"/>
</dbReference>
<dbReference type="Pfam" id="PF10551">
    <property type="entry name" value="MULE"/>
    <property type="match status" value="1"/>
</dbReference>
<keyword evidence="1" id="KW-0479">Metal-binding</keyword>
<dbReference type="EMBL" id="JAXUIC010000003">
    <property type="protein sequence ID" value="KAK4597711.1"/>
    <property type="molecule type" value="Genomic_DNA"/>
</dbReference>
<comment type="similarity">
    <text evidence="1">Belongs to the FHY3/FAR1 family.</text>
</comment>